<proteinExistence type="predicted"/>
<organism evidence="1 2">
    <name type="scientific">Macrophomina phaseolina</name>
    <dbReference type="NCBI Taxonomy" id="35725"/>
    <lineage>
        <taxon>Eukaryota</taxon>
        <taxon>Fungi</taxon>
        <taxon>Dikarya</taxon>
        <taxon>Ascomycota</taxon>
        <taxon>Pezizomycotina</taxon>
        <taxon>Dothideomycetes</taxon>
        <taxon>Dothideomycetes incertae sedis</taxon>
        <taxon>Botryosphaeriales</taxon>
        <taxon>Botryosphaeriaceae</taxon>
        <taxon>Macrophomina</taxon>
    </lineage>
</organism>
<comment type="caution">
    <text evidence="1">The sequence shown here is derived from an EMBL/GenBank/DDBJ whole genome shotgun (WGS) entry which is preliminary data.</text>
</comment>
<dbReference type="EMBL" id="JAGTJR010000049">
    <property type="protein sequence ID" value="KAH7028430.1"/>
    <property type="molecule type" value="Genomic_DNA"/>
</dbReference>
<evidence type="ECO:0008006" key="3">
    <source>
        <dbReference type="Google" id="ProtNLM"/>
    </source>
</evidence>
<evidence type="ECO:0000313" key="2">
    <source>
        <dbReference type="Proteomes" id="UP000774617"/>
    </source>
</evidence>
<gene>
    <name evidence="1" type="ORF">B0J12DRAFT_329336</name>
</gene>
<protein>
    <recommendedName>
        <fullName evidence="3">Transmembrane protein</fullName>
    </recommendedName>
</protein>
<name>A0ABQ8FV11_9PEZI</name>
<keyword evidence="2" id="KW-1185">Reference proteome</keyword>
<sequence>MIDCPSRRRQLCCMRPAFPRPLGPFEPKRGGGVRPAHYLVCIPLHIRLLALQSSRSANSLRKLGTRHEESGMRDAVFAGHRETPEKCQESLHFCFAPTFLRQPCFLLVLSSTSCSLRCLNLTFFAPLLFCHPHFSAVLITLLPSLLCHPHSLGECQGLRDAPQTSRSSSLLPSVVQQDV</sequence>
<dbReference type="Proteomes" id="UP000774617">
    <property type="component" value="Unassembled WGS sequence"/>
</dbReference>
<accession>A0ABQ8FV11</accession>
<evidence type="ECO:0000313" key="1">
    <source>
        <dbReference type="EMBL" id="KAH7028430.1"/>
    </source>
</evidence>
<reference evidence="1 2" key="1">
    <citation type="journal article" date="2021" name="Nat. Commun.">
        <title>Genetic determinants of endophytism in the Arabidopsis root mycobiome.</title>
        <authorList>
            <person name="Mesny F."/>
            <person name="Miyauchi S."/>
            <person name="Thiergart T."/>
            <person name="Pickel B."/>
            <person name="Atanasova L."/>
            <person name="Karlsson M."/>
            <person name="Huettel B."/>
            <person name="Barry K.W."/>
            <person name="Haridas S."/>
            <person name="Chen C."/>
            <person name="Bauer D."/>
            <person name="Andreopoulos W."/>
            <person name="Pangilinan J."/>
            <person name="LaButti K."/>
            <person name="Riley R."/>
            <person name="Lipzen A."/>
            <person name="Clum A."/>
            <person name="Drula E."/>
            <person name="Henrissat B."/>
            <person name="Kohler A."/>
            <person name="Grigoriev I.V."/>
            <person name="Martin F.M."/>
            <person name="Hacquard S."/>
        </authorList>
    </citation>
    <scope>NUCLEOTIDE SEQUENCE [LARGE SCALE GENOMIC DNA]</scope>
    <source>
        <strain evidence="1 2">MPI-SDFR-AT-0080</strain>
    </source>
</reference>